<dbReference type="Proteomes" id="UP000003748">
    <property type="component" value="Unassembled WGS sequence"/>
</dbReference>
<dbReference type="HOGENOM" id="CLU_009902_3_2_0"/>
<evidence type="ECO:0000313" key="5">
    <source>
        <dbReference type="EMBL" id="EFE85672.1"/>
    </source>
</evidence>
<proteinExistence type="inferred from homology"/>
<dbReference type="InterPro" id="IPR001431">
    <property type="entry name" value="Pept_M16_Zn_BS"/>
</dbReference>
<dbReference type="GO" id="GO:0006508">
    <property type="term" value="P:proteolysis"/>
    <property type="evidence" value="ECO:0007669"/>
    <property type="project" value="InterPro"/>
</dbReference>
<organism evidence="5 6">
    <name type="scientific">Fusobacterium periodonticum ATCC 33693</name>
    <dbReference type="NCBI Taxonomy" id="546275"/>
    <lineage>
        <taxon>Bacteria</taxon>
        <taxon>Fusobacteriati</taxon>
        <taxon>Fusobacteriota</taxon>
        <taxon>Fusobacteriia</taxon>
        <taxon>Fusobacteriales</taxon>
        <taxon>Fusobacteriaceae</taxon>
        <taxon>Fusobacterium</taxon>
    </lineage>
</organism>
<name>D4CY34_9FUSO</name>
<dbReference type="AlphaFoldDB" id="D4CY34"/>
<dbReference type="eggNOG" id="COG0612">
    <property type="taxonomic scope" value="Bacteria"/>
</dbReference>
<dbReference type="InterPro" id="IPR050361">
    <property type="entry name" value="MPP/UQCRC_Complex"/>
</dbReference>
<dbReference type="GO" id="GO:0046872">
    <property type="term" value="F:metal ion binding"/>
    <property type="evidence" value="ECO:0007669"/>
    <property type="project" value="InterPro"/>
</dbReference>
<comment type="similarity">
    <text evidence="1 2">Belongs to the peptidase M16 family.</text>
</comment>
<dbReference type="EC" id="3.4.24.-" evidence="5"/>
<evidence type="ECO:0000313" key="6">
    <source>
        <dbReference type="Proteomes" id="UP000003748"/>
    </source>
</evidence>
<keyword evidence="5" id="KW-0378">Hydrolase</keyword>
<comment type="caution">
    <text evidence="5">The sequence shown here is derived from an EMBL/GenBank/DDBJ whole genome shotgun (WGS) entry which is preliminary data.</text>
</comment>
<dbReference type="MEROPS" id="M16.A15"/>
<evidence type="ECO:0000256" key="1">
    <source>
        <dbReference type="ARBA" id="ARBA00007261"/>
    </source>
</evidence>
<dbReference type="Pfam" id="PF05193">
    <property type="entry name" value="Peptidase_M16_C"/>
    <property type="match status" value="1"/>
</dbReference>
<evidence type="ECO:0000259" key="3">
    <source>
        <dbReference type="Pfam" id="PF00675"/>
    </source>
</evidence>
<dbReference type="InterPro" id="IPR007863">
    <property type="entry name" value="Peptidase_M16_C"/>
</dbReference>
<dbReference type="EMBL" id="ACJY01000106">
    <property type="protein sequence ID" value="EFE85672.1"/>
    <property type="molecule type" value="Genomic_DNA"/>
</dbReference>
<evidence type="ECO:0000256" key="2">
    <source>
        <dbReference type="RuleBase" id="RU004447"/>
    </source>
</evidence>
<dbReference type="PANTHER" id="PTHR11851">
    <property type="entry name" value="METALLOPROTEASE"/>
    <property type="match status" value="1"/>
</dbReference>
<dbReference type="Gene3D" id="3.30.830.10">
    <property type="entry name" value="Metalloenzyme, LuxS/M16 peptidase-like"/>
    <property type="match status" value="2"/>
</dbReference>
<dbReference type="Pfam" id="PF00675">
    <property type="entry name" value="Peptidase_M16"/>
    <property type="match status" value="1"/>
</dbReference>
<dbReference type="InterPro" id="IPR011249">
    <property type="entry name" value="Metalloenz_LuxS/M16"/>
</dbReference>
<gene>
    <name evidence="5" type="ORF">FUSPEROL_02345</name>
</gene>
<dbReference type="PANTHER" id="PTHR11851:SF49">
    <property type="entry name" value="MITOCHONDRIAL-PROCESSING PEPTIDASE SUBUNIT ALPHA"/>
    <property type="match status" value="1"/>
</dbReference>
<dbReference type="SUPFAM" id="SSF63411">
    <property type="entry name" value="LuxS/MPP-like metallohydrolase"/>
    <property type="match status" value="2"/>
</dbReference>
<evidence type="ECO:0000259" key="4">
    <source>
        <dbReference type="Pfam" id="PF05193"/>
    </source>
</evidence>
<feature type="domain" description="Peptidase M16 N-terminal" evidence="3">
    <location>
        <begin position="21"/>
        <end position="151"/>
    </location>
</feature>
<dbReference type="STRING" id="546275.FUSPEROL_02345"/>
<feature type="domain" description="Peptidase M16 C-terminal" evidence="4">
    <location>
        <begin position="171"/>
        <end position="345"/>
    </location>
</feature>
<dbReference type="PROSITE" id="PS00143">
    <property type="entry name" value="INSULINASE"/>
    <property type="match status" value="1"/>
</dbReference>
<dbReference type="InterPro" id="IPR011765">
    <property type="entry name" value="Pept_M16_N"/>
</dbReference>
<dbReference type="GO" id="GO:0004222">
    <property type="term" value="F:metalloendopeptidase activity"/>
    <property type="evidence" value="ECO:0007669"/>
    <property type="project" value="InterPro"/>
</dbReference>
<sequence>MKEEKLENIKLKKLDNGITLITEHLPNVSTFSMGFFIKTGAINETKKESGISHFIEHLMFKGTKNRTAKEISEFVDFEGGILNAFTSREVTCYYIKLLSSKMDIALDVLTDMLLNSNFDEESIEKERNVIIEEIRMYEDIPEEIVHEKNIEFALKGIHSNSISGTIASLKKINRKAILKYLEEHYVAENLVIVVSGNIDEKYLYKELSKKMKDFRRAKKEEVLDLTYQIKKGKKVVKKPSNQIHLCFTTRGVSNKSELRYPAAIISNILGEGMSSRLFQKIREERGLAYSVYTYLTRFTNCGLLSVYVGTTKEDYKEVIKLIKEEFKNIKENGISERELRKAKNKYESAFTFSLESTSSRMNRLASTYLTYGEIISLDKVREDIEKVSLKDIKKAAEFLFDEEYYSQTIVGDI</sequence>
<accession>D4CY34</accession>
<reference evidence="5 6" key="1">
    <citation type="submission" date="2010-02" db="EMBL/GenBank/DDBJ databases">
        <authorList>
            <person name="Weinstock G."/>
            <person name="Sodergren E."/>
            <person name="Clifton S."/>
            <person name="Fulton L."/>
            <person name="Fulton B."/>
            <person name="Courtney L."/>
            <person name="Fronick C."/>
            <person name="Harrison M."/>
            <person name="Strong C."/>
            <person name="Farmer C."/>
            <person name="Delahaunty K."/>
            <person name="Markovic C."/>
            <person name="Hall O."/>
            <person name="Minx P."/>
            <person name="Tomlinson C."/>
            <person name="Mitreva M."/>
            <person name="Nelson J."/>
            <person name="Hou S."/>
            <person name="Wollam A."/>
            <person name="Pepin K.H."/>
            <person name="Johnson M."/>
            <person name="Bhonagiri V."/>
            <person name="Zhang X."/>
            <person name="Suruliraj S."/>
            <person name="Warren W."/>
            <person name="Chinwalla A."/>
            <person name="Mardis E.R."/>
            <person name="Wilson R.K."/>
        </authorList>
    </citation>
    <scope>NUCLEOTIDE SEQUENCE [LARGE SCALE GENOMIC DNA]</scope>
    <source>
        <strain evidence="5 6">ATCC 33693</strain>
    </source>
</reference>
<protein>
    <submittedName>
        <fullName evidence="5">Peptidase M16 inactive domain protein</fullName>
        <ecNumber evidence="5">3.4.24.-</ecNumber>
    </submittedName>
</protein>